<dbReference type="VEuPathDB" id="CryptoDB:Cvel_16589"/>
<evidence type="ECO:0000256" key="6">
    <source>
        <dbReference type="ARBA" id="ARBA00023242"/>
    </source>
</evidence>
<protein>
    <recommendedName>
        <fullName evidence="8">PCI domain-containing protein</fullName>
    </recommendedName>
</protein>
<dbReference type="InterPro" id="IPR045135">
    <property type="entry name" value="Rpn7_N"/>
</dbReference>
<feature type="coiled-coil region" evidence="7">
    <location>
        <begin position="87"/>
        <end position="114"/>
    </location>
</feature>
<dbReference type="Pfam" id="PF01399">
    <property type="entry name" value="PCI"/>
    <property type="match status" value="1"/>
</dbReference>
<dbReference type="PhylomeDB" id="A0A0G4FFE3"/>
<evidence type="ECO:0000259" key="8">
    <source>
        <dbReference type="PROSITE" id="PS50250"/>
    </source>
</evidence>
<evidence type="ECO:0000256" key="1">
    <source>
        <dbReference type="ARBA" id="ARBA00004123"/>
    </source>
</evidence>
<feature type="coiled-coil region" evidence="7">
    <location>
        <begin position="334"/>
        <end position="361"/>
    </location>
</feature>
<dbReference type="PANTHER" id="PTHR14145:SF2">
    <property type="entry name" value="COP9 SIGNALOSOME COMPLEX SUBUNIT 1"/>
    <property type="match status" value="1"/>
</dbReference>
<evidence type="ECO:0000256" key="5">
    <source>
        <dbReference type="ARBA" id="ARBA00022790"/>
    </source>
</evidence>
<organism evidence="9">
    <name type="scientific">Chromera velia CCMP2878</name>
    <dbReference type="NCBI Taxonomy" id="1169474"/>
    <lineage>
        <taxon>Eukaryota</taxon>
        <taxon>Sar</taxon>
        <taxon>Alveolata</taxon>
        <taxon>Colpodellida</taxon>
        <taxon>Chromeraceae</taxon>
        <taxon>Chromera</taxon>
    </lineage>
</organism>
<evidence type="ECO:0000256" key="3">
    <source>
        <dbReference type="ARBA" id="ARBA00008793"/>
    </source>
</evidence>
<keyword evidence="7" id="KW-0175">Coiled coil</keyword>
<evidence type="ECO:0000313" key="9">
    <source>
        <dbReference type="EMBL" id="CEM11580.1"/>
    </source>
</evidence>
<dbReference type="InterPro" id="IPR000717">
    <property type="entry name" value="PCI_dom"/>
</dbReference>
<evidence type="ECO:0000256" key="4">
    <source>
        <dbReference type="ARBA" id="ARBA00022490"/>
    </source>
</evidence>
<dbReference type="AlphaFoldDB" id="A0A0G4FFE3"/>
<dbReference type="Pfam" id="PF10602">
    <property type="entry name" value="RPN7"/>
    <property type="match status" value="1"/>
</dbReference>
<dbReference type="GO" id="GO:0008180">
    <property type="term" value="C:COP9 signalosome"/>
    <property type="evidence" value="ECO:0007669"/>
    <property type="project" value="UniProtKB-KW"/>
</dbReference>
<feature type="domain" description="PCI" evidence="8">
    <location>
        <begin position="211"/>
        <end position="382"/>
    </location>
</feature>
<dbReference type="GO" id="GO:0005737">
    <property type="term" value="C:cytoplasm"/>
    <property type="evidence" value="ECO:0007669"/>
    <property type="project" value="UniProtKB-SubCell"/>
</dbReference>
<dbReference type="Gene3D" id="1.25.40.570">
    <property type="match status" value="1"/>
</dbReference>
<dbReference type="InterPro" id="IPR036390">
    <property type="entry name" value="WH_DNA-bd_sf"/>
</dbReference>
<name>A0A0G4FFE3_9ALVE</name>
<evidence type="ECO:0000256" key="2">
    <source>
        <dbReference type="ARBA" id="ARBA00004496"/>
    </source>
</evidence>
<comment type="similarity">
    <text evidence="3">Belongs to the CSN1 family.</text>
</comment>
<dbReference type="PANTHER" id="PTHR14145">
    <property type="entry name" value="26S PROTESOME SUBUNIT 6"/>
    <property type="match status" value="1"/>
</dbReference>
<dbReference type="InterPro" id="IPR019585">
    <property type="entry name" value="Rpn7/CSN1"/>
</dbReference>
<comment type="subcellular location">
    <subcellularLocation>
        <location evidence="2">Cytoplasm</location>
    </subcellularLocation>
    <subcellularLocation>
        <location evidence="1">Nucleus</location>
    </subcellularLocation>
</comment>
<keyword evidence="5" id="KW-0736">Signalosome</keyword>
<dbReference type="SMART" id="SM00088">
    <property type="entry name" value="PINT"/>
    <property type="match status" value="1"/>
</dbReference>
<sequence length="431" mass="48554">MLIAQDLEGYAKAYGKYGRYARLKYIVDKAHGETHAQLRAEALLLLLKAAKEIVNPQAYQKYSEVLASHVSQYASRLPDFVVPEFDRIWVERAVKEVQQKKEMLEQEVHQSKVTQIKESMRLALLNQSELMMASGDYVNAMRCLHKSREHCSDAAHLLQYCMRGLVVAVCGQTFQELQMLTSRVHTIQLKTDADVAHTQAAQGVYFMRTGRFRDAATCFMSVKASHLSGSPQDAVAVHDVAVYGALCAMAAFERTEISQRFGESAAFRETLDFVPLFRDIALDFSQCKYASALTQLRQWGGAVELDLVAGPLVPKLLRQIRERAIVQYVSPFIAVSLDTMAEALNTQADELEADVARLVEQKTIPAKIDAQQRVVRKTISNPRTAAFRTALDMGNDFVQETETLLLKMSCFRANVLVKPPRRQQMQAQQMR</sequence>
<gene>
    <name evidence="9" type="ORF">Cvel_16589</name>
</gene>
<proteinExistence type="inferred from homology"/>
<dbReference type="SUPFAM" id="SSF46785">
    <property type="entry name" value="Winged helix' DNA-binding domain"/>
    <property type="match status" value="1"/>
</dbReference>
<evidence type="ECO:0000256" key="7">
    <source>
        <dbReference type="SAM" id="Coils"/>
    </source>
</evidence>
<reference evidence="9" key="1">
    <citation type="submission" date="2014-11" db="EMBL/GenBank/DDBJ databases">
        <authorList>
            <person name="Otto D Thomas"/>
            <person name="Naeem Raeece"/>
        </authorList>
    </citation>
    <scope>NUCLEOTIDE SEQUENCE</scope>
</reference>
<keyword evidence="4" id="KW-0963">Cytoplasm</keyword>
<dbReference type="PROSITE" id="PS50250">
    <property type="entry name" value="PCI"/>
    <property type="match status" value="1"/>
</dbReference>
<accession>A0A0G4FFE3</accession>
<keyword evidence="6" id="KW-0539">Nucleus</keyword>
<dbReference type="EMBL" id="CDMZ01000313">
    <property type="protein sequence ID" value="CEM11580.1"/>
    <property type="molecule type" value="Genomic_DNA"/>
</dbReference>